<sequence>MGLLERAQLNRLEDRTQRGARVWVSLLFPHKGRRSYINPSAKTILTPHCVRFGNWMLDKYRIGATTYTISVMMLVIPCAYVKTSGPLYQQRPSTDRFQLASRGTQFNWPINGSMQLNTVTIRIEIQTMIV</sequence>
<name>A0A1Y2LR31_EPING</name>
<organism evidence="1 2">
    <name type="scientific">Epicoccum nigrum</name>
    <name type="common">Soil fungus</name>
    <name type="synonym">Epicoccum purpurascens</name>
    <dbReference type="NCBI Taxonomy" id="105696"/>
    <lineage>
        <taxon>Eukaryota</taxon>
        <taxon>Fungi</taxon>
        <taxon>Dikarya</taxon>
        <taxon>Ascomycota</taxon>
        <taxon>Pezizomycotina</taxon>
        <taxon>Dothideomycetes</taxon>
        <taxon>Pleosporomycetidae</taxon>
        <taxon>Pleosporales</taxon>
        <taxon>Pleosporineae</taxon>
        <taxon>Didymellaceae</taxon>
        <taxon>Epicoccum</taxon>
    </lineage>
</organism>
<keyword evidence="2" id="KW-1185">Reference proteome</keyword>
<accession>A0A1Y2LR31</accession>
<dbReference type="EMBL" id="KZ107852">
    <property type="protein sequence ID" value="OSS46230.1"/>
    <property type="molecule type" value="Genomic_DNA"/>
</dbReference>
<dbReference type="AlphaFoldDB" id="A0A1Y2LR31"/>
<reference evidence="1 2" key="1">
    <citation type="journal article" date="2017" name="Genome Announc.">
        <title>Genome sequence of the saprophytic ascomycete Epicoccum nigrum ICMP 19927 strain isolated from New Zealand.</title>
        <authorList>
            <person name="Fokin M."/>
            <person name="Fleetwood D."/>
            <person name="Weir B.S."/>
            <person name="Villas-Boas S.G."/>
        </authorList>
    </citation>
    <scope>NUCLEOTIDE SEQUENCE [LARGE SCALE GENOMIC DNA]</scope>
    <source>
        <strain evidence="1 2">ICMP 19927</strain>
    </source>
</reference>
<gene>
    <name evidence="1" type="ORF">B5807_08340</name>
</gene>
<evidence type="ECO:0000313" key="1">
    <source>
        <dbReference type="EMBL" id="OSS46230.1"/>
    </source>
</evidence>
<proteinExistence type="predicted"/>
<protein>
    <submittedName>
        <fullName evidence="1">Uncharacterized protein</fullName>
    </submittedName>
</protein>
<dbReference type="InParanoid" id="A0A1Y2LR31"/>
<evidence type="ECO:0000313" key="2">
    <source>
        <dbReference type="Proteomes" id="UP000193240"/>
    </source>
</evidence>
<dbReference type="Proteomes" id="UP000193240">
    <property type="component" value="Unassembled WGS sequence"/>
</dbReference>